<feature type="compositionally biased region" description="Low complexity" evidence="1">
    <location>
        <begin position="54"/>
        <end position="64"/>
    </location>
</feature>
<feature type="region of interest" description="Disordered" evidence="1">
    <location>
        <begin position="33"/>
        <end position="101"/>
    </location>
</feature>
<evidence type="ECO:0000313" key="2">
    <source>
        <dbReference type="EMBL" id="CAE0103334.1"/>
    </source>
</evidence>
<reference evidence="2" key="1">
    <citation type="submission" date="2021-01" db="EMBL/GenBank/DDBJ databases">
        <authorList>
            <person name="Corre E."/>
            <person name="Pelletier E."/>
            <person name="Niang G."/>
            <person name="Scheremetjew M."/>
            <person name="Finn R."/>
            <person name="Kale V."/>
            <person name="Holt S."/>
            <person name="Cochrane G."/>
            <person name="Meng A."/>
            <person name="Brown T."/>
            <person name="Cohen L."/>
        </authorList>
    </citation>
    <scope>NUCLEOTIDE SEQUENCE</scope>
    <source>
        <strain evidence="2">CCMP281</strain>
    </source>
</reference>
<sequence>MPGRSALERDVATRLAAAQLPFPVSLPISFCSEGSDGSALSPRAADAEPNRQRTAAVAAPAPVTYPRSTPSALRNPADAARRAARRVAEAKASADAKNRSAYSVQGVRGVGRSVATKPTAYTM</sequence>
<evidence type="ECO:0000256" key="1">
    <source>
        <dbReference type="SAM" id="MobiDB-lite"/>
    </source>
</evidence>
<feature type="compositionally biased region" description="Basic and acidic residues" evidence="1">
    <location>
        <begin position="86"/>
        <end position="98"/>
    </location>
</feature>
<protein>
    <submittedName>
        <fullName evidence="2">Uncharacterized protein</fullName>
    </submittedName>
</protein>
<name>A0A7S3ETA1_9EUKA</name>
<proteinExistence type="predicted"/>
<organism evidence="2">
    <name type="scientific">Haptolina ericina</name>
    <dbReference type="NCBI Taxonomy" id="156174"/>
    <lineage>
        <taxon>Eukaryota</taxon>
        <taxon>Haptista</taxon>
        <taxon>Haptophyta</taxon>
        <taxon>Prymnesiophyceae</taxon>
        <taxon>Prymnesiales</taxon>
        <taxon>Prymnesiaceae</taxon>
        <taxon>Haptolina</taxon>
    </lineage>
</organism>
<dbReference type="AlphaFoldDB" id="A0A7S3ETA1"/>
<dbReference type="EMBL" id="HBHX01007226">
    <property type="protein sequence ID" value="CAE0103334.1"/>
    <property type="molecule type" value="Transcribed_RNA"/>
</dbReference>
<gene>
    <name evidence="2" type="ORF">HERI1096_LOCUS3992</name>
</gene>
<accession>A0A7S3ETA1</accession>